<dbReference type="PANTHER" id="PTHR11831:SF4">
    <property type="entry name" value="SMALL RIBOSOMAL SUBUNIT PROTEIN US4M"/>
    <property type="match status" value="1"/>
</dbReference>
<dbReference type="GO" id="GO:0015935">
    <property type="term" value="C:small ribosomal subunit"/>
    <property type="evidence" value="ECO:0007669"/>
    <property type="project" value="TreeGrafter"/>
</dbReference>
<feature type="domain" description="RNA-binding S4" evidence="7">
    <location>
        <begin position="91"/>
        <end position="164"/>
    </location>
</feature>
<dbReference type="InterPro" id="IPR002942">
    <property type="entry name" value="S4_RNA-bd"/>
</dbReference>
<dbReference type="GO" id="GO:0042274">
    <property type="term" value="P:ribosomal small subunit biogenesis"/>
    <property type="evidence" value="ECO:0007669"/>
    <property type="project" value="TreeGrafter"/>
</dbReference>
<dbReference type="Pfam" id="PF01479">
    <property type="entry name" value="S4"/>
    <property type="match status" value="1"/>
</dbReference>
<comment type="similarity">
    <text evidence="1">Belongs to the universal ribosomal protein uS4 family.</text>
</comment>
<dbReference type="GO" id="GO:0003735">
    <property type="term" value="F:structural constituent of ribosome"/>
    <property type="evidence" value="ECO:0007669"/>
    <property type="project" value="TreeGrafter"/>
</dbReference>
<dbReference type="EMBL" id="MG680942">
    <property type="protein sequence ID" value="AVM81224.1"/>
    <property type="molecule type" value="Genomic_DNA"/>
</dbReference>
<keyword evidence="4 8" id="KW-0689">Ribosomal protein</keyword>
<evidence type="ECO:0000259" key="7">
    <source>
        <dbReference type="SMART" id="SM00363"/>
    </source>
</evidence>
<gene>
    <name evidence="8" type="primary">rps4</name>
    <name evidence="8" type="ORF">CplaMt_p006</name>
</gene>
<keyword evidence="2 6" id="KW-0699">rRNA-binding</keyword>
<proteinExistence type="inferred from homology"/>
<dbReference type="CDD" id="cd00165">
    <property type="entry name" value="S4"/>
    <property type="match status" value="1"/>
</dbReference>
<dbReference type="Gene3D" id="1.10.1050.10">
    <property type="entry name" value="Ribosomal Protein S4 Delta 41, Chain A, domain 1"/>
    <property type="match status" value="1"/>
</dbReference>
<keyword evidence="5" id="KW-0687">Ribonucleoprotein</keyword>
<dbReference type="GeneID" id="36496277"/>
<sequence>MTKRLPSKYSVCKKLKSSYKNLWGVKKKDSCRSVIGKKRKRLSPFGRLLNIKQSLKFFYSNINESSFKVYIKSSVKSPSKTIDKLCSFLETRIDTIIYRSCLVNSFQEARQLINHGFVFVNDTRISVSNKKIHKNDIVKLNLTSFDKNTFLKSILSRSIPNYLELDLNNFTIILLWDVNFKNTYYPIREKYVDINRYYN</sequence>
<dbReference type="PANTHER" id="PTHR11831">
    <property type="entry name" value="30S 40S RIBOSOMAL PROTEIN"/>
    <property type="match status" value="1"/>
</dbReference>
<reference evidence="8" key="1">
    <citation type="submission" date="2017-12" db="EMBL/GenBank/DDBJ databases">
        <title>Comparative mitochondrial genomics of cryptophyte algae: gene shuffling and dynamic mobile genetic elements.</title>
        <authorList>
            <person name="Kim J.I."/>
            <person name="Yoon H.S."/>
            <person name="Yi G."/>
            <person name="Shin W."/>
            <person name="Archibald J.M."/>
        </authorList>
    </citation>
    <scope>NUCLEOTIDE SEQUENCE</scope>
    <source>
        <strain evidence="8">FBCC300012D</strain>
    </source>
</reference>
<geneLocation type="mitochondrion" evidence="8"/>
<dbReference type="PROSITE" id="PS50889">
    <property type="entry name" value="S4"/>
    <property type="match status" value="1"/>
</dbReference>
<dbReference type="SUPFAM" id="SSF55174">
    <property type="entry name" value="Alpha-L RNA-binding motif"/>
    <property type="match status" value="1"/>
</dbReference>
<dbReference type="RefSeq" id="YP_009476731.1">
    <property type="nucleotide sequence ID" value="NC_037454.1"/>
</dbReference>
<evidence type="ECO:0000256" key="2">
    <source>
        <dbReference type="ARBA" id="ARBA00022730"/>
    </source>
</evidence>
<evidence type="ECO:0000256" key="3">
    <source>
        <dbReference type="ARBA" id="ARBA00022884"/>
    </source>
</evidence>
<keyword evidence="3 6" id="KW-0694">RNA-binding</keyword>
<dbReference type="GO" id="GO:0019843">
    <property type="term" value="F:rRNA binding"/>
    <property type="evidence" value="ECO:0007669"/>
    <property type="project" value="UniProtKB-KW"/>
</dbReference>
<dbReference type="Gene3D" id="3.10.290.10">
    <property type="entry name" value="RNA-binding S4 domain"/>
    <property type="match status" value="1"/>
</dbReference>
<evidence type="ECO:0000256" key="4">
    <source>
        <dbReference type="ARBA" id="ARBA00022980"/>
    </source>
</evidence>
<accession>A0A2P1G8D6</accession>
<name>A0A2P1G8D6_9CRYP</name>
<dbReference type="InterPro" id="IPR022801">
    <property type="entry name" value="Ribosomal_uS4"/>
</dbReference>
<dbReference type="PROSITE" id="PS00632">
    <property type="entry name" value="RIBOSOMAL_S4"/>
    <property type="match status" value="1"/>
</dbReference>
<evidence type="ECO:0000256" key="1">
    <source>
        <dbReference type="ARBA" id="ARBA00007465"/>
    </source>
</evidence>
<dbReference type="InterPro" id="IPR018079">
    <property type="entry name" value="Ribosomal_uS4_CS"/>
</dbReference>
<evidence type="ECO:0000256" key="6">
    <source>
        <dbReference type="PROSITE-ProRule" id="PRU00182"/>
    </source>
</evidence>
<organism evidence="8">
    <name type="scientific">Cryptomonas curvata</name>
    <dbReference type="NCBI Taxonomy" id="233186"/>
    <lineage>
        <taxon>Eukaryota</taxon>
        <taxon>Cryptophyceae</taxon>
        <taxon>Cryptomonadales</taxon>
        <taxon>Cryptomonadaceae</taxon>
        <taxon>Cryptomonas</taxon>
    </lineage>
</organism>
<dbReference type="InterPro" id="IPR036986">
    <property type="entry name" value="S4_RNA-bd_sf"/>
</dbReference>
<evidence type="ECO:0000256" key="5">
    <source>
        <dbReference type="ARBA" id="ARBA00023274"/>
    </source>
</evidence>
<dbReference type="SMART" id="SM00363">
    <property type="entry name" value="S4"/>
    <property type="match status" value="1"/>
</dbReference>
<keyword evidence="8" id="KW-0496">Mitochondrion</keyword>
<dbReference type="AlphaFoldDB" id="A0A2P1G8D6"/>
<protein>
    <submittedName>
        <fullName evidence="8">Ribosomal protein S4</fullName>
    </submittedName>
</protein>
<evidence type="ECO:0000313" key="8">
    <source>
        <dbReference type="EMBL" id="AVM81224.1"/>
    </source>
</evidence>